<accession>A0AC34PUY5</accession>
<organism evidence="1 2">
    <name type="scientific">Panagrolaimus sp. JU765</name>
    <dbReference type="NCBI Taxonomy" id="591449"/>
    <lineage>
        <taxon>Eukaryota</taxon>
        <taxon>Metazoa</taxon>
        <taxon>Ecdysozoa</taxon>
        <taxon>Nematoda</taxon>
        <taxon>Chromadorea</taxon>
        <taxon>Rhabditida</taxon>
        <taxon>Tylenchina</taxon>
        <taxon>Panagrolaimomorpha</taxon>
        <taxon>Panagrolaimoidea</taxon>
        <taxon>Panagrolaimidae</taxon>
        <taxon>Panagrolaimus</taxon>
    </lineage>
</organism>
<name>A0AC34PUY5_9BILA</name>
<dbReference type="WBParaSite" id="JU765_v2.g10209.t1">
    <property type="protein sequence ID" value="JU765_v2.g10209.t1"/>
    <property type="gene ID" value="JU765_v2.g10209"/>
</dbReference>
<protein>
    <submittedName>
        <fullName evidence="2">Tetraspanin</fullName>
    </submittedName>
</protein>
<dbReference type="Proteomes" id="UP000887576">
    <property type="component" value="Unplaced"/>
</dbReference>
<evidence type="ECO:0000313" key="1">
    <source>
        <dbReference type="Proteomes" id="UP000887576"/>
    </source>
</evidence>
<evidence type="ECO:0000313" key="2">
    <source>
        <dbReference type="WBParaSite" id="JU765_v2.g10209.t1"/>
    </source>
</evidence>
<reference evidence="2" key="1">
    <citation type="submission" date="2022-11" db="UniProtKB">
        <authorList>
            <consortium name="WormBaseParasite"/>
        </authorList>
    </citation>
    <scope>IDENTIFICATION</scope>
</reference>
<sequence>MKFDIWNVHYHKKVFHIVDAIFWVLGWGSFGIGIWLYIEKNSFSMLAPSSYSALSTAGLYVIIGAMVSIVAVIGPVGIYLPSKFLLVSYIFFTGLLTIVHMGTGLMGRIQEDSIRHRVKYSLFLTLNRTQKVENYPVNHLAVTWDEMQGELRCCGVDSYKDWFNSSGWPKNNFVPDSCCNVEEFADFDAFHNCGKNQMNHDKWYQEGCFEPFTDWLLQHTKIIEVFSIIFVIVEVIVLVTSIRILVHIRMQEKQRYATVQYRRGQRENANNSEPDCRIRKRHQWGCRLNLHKVFNSKIDSENQFQVTKVGNVDL</sequence>
<proteinExistence type="predicted"/>